<dbReference type="InterPro" id="IPR050383">
    <property type="entry name" value="GlyoxalaseI/FosfomycinResist"/>
</dbReference>
<evidence type="ECO:0000313" key="4">
    <source>
        <dbReference type="Proteomes" id="UP000234341"/>
    </source>
</evidence>
<feature type="region of interest" description="Disordered" evidence="1">
    <location>
        <begin position="110"/>
        <end position="148"/>
    </location>
</feature>
<gene>
    <name evidence="3" type="ORF">CYJ10_04750</name>
</gene>
<dbReference type="PROSITE" id="PS51819">
    <property type="entry name" value="VOC"/>
    <property type="match status" value="1"/>
</dbReference>
<reference evidence="3 4" key="1">
    <citation type="submission" date="2017-12" db="EMBL/GenBank/DDBJ databases">
        <title>Genome sequence of the active heterotrophic nitrifier-denitrifier, Cupriavidus pauculus UM1.</title>
        <authorList>
            <person name="Putonti C."/>
            <person name="Castignetti D."/>
        </authorList>
    </citation>
    <scope>NUCLEOTIDE SEQUENCE [LARGE SCALE GENOMIC DNA]</scope>
    <source>
        <strain evidence="3 4">UM1</strain>
    </source>
</reference>
<dbReference type="OrthoDB" id="9812656at2"/>
<dbReference type="InterPro" id="IPR004360">
    <property type="entry name" value="Glyas_Fos-R_dOase_dom"/>
</dbReference>
<proteinExistence type="predicted"/>
<feature type="domain" description="VOC" evidence="2">
    <location>
        <begin position="6"/>
        <end position="135"/>
    </location>
</feature>
<dbReference type="PANTHER" id="PTHR21366">
    <property type="entry name" value="GLYOXALASE FAMILY PROTEIN"/>
    <property type="match status" value="1"/>
</dbReference>
<dbReference type="STRING" id="82633.GCA_000974605_05831"/>
<dbReference type="InterPro" id="IPR037523">
    <property type="entry name" value="VOC_core"/>
</dbReference>
<dbReference type="SUPFAM" id="SSF54593">
    <property type="entry name" value="Glyoxalase/Bleomycin resistance protein/Dihydroxybiphenyl dioxygenase"/>
    <property type="match status" value="1"/>
</dbReference>
<dbReference type="AlphaFoldDB" id="A0A2N5CFQ8"/>
<evidence type="ECO:0000256" key="1">
    <source>
        <dbReference type="SAM" id="MobiDB-lite"/>
    </source>
</evidence>
<dbReference type="Proteomes" id="UP000234341">
    <property type="component" value="Unassembled WGS sequence"/>
</dbReference>
<evidence type="ECO:0000259" key="2">
    <source>
        <dbReference type="PROSITE" id="PS51819"/>
    </source>
</evidence>
<dbReference type="Gene3D" id="3.10.180.10">
    <property type="entry name" value="2,3-Dihydroxybiphenyl 1,2-Dioxygenase, domain 1"/>
    <property type="match status" value="1"/>
</dbReference>
<sequence>MLAIRGIDHLVLRTADVARMVRFYVDVLGCTVEKEQPAFGLTQLRAGSGLIDLVSLDGPIGQAGGAGPGTEGRNLDHFCLRIDAIDGFDVESILRHLNIHHIDASPVERRYGAEGEGPSIYVKDPDGNTVELKGPPDAVGPGGVDSGG</sequence>
<accession>A0A2N5CFQ8</accession>
<dbReference type="PANTHER" id="PTHR21366:SF14">
    <property type="entry name" value="GLYOXALASE DOMAIN-CONTAINING PROTEIN 5"/>
    <property type="match status" value="1"/>
</dbReference>
<evidence type="ECO:0000313" key="3">
    <source>
        <dbReference type="EMBL" id="PLQ01025.1"/>
    </source>
</evidence>
<comment type="caution">
    <text evidence="3">The sequence shown here is derived from an EMBL/GenBank/DDBJ whole genome shotgun (WGS) entry which is preliminary data.</text>
</comment>
<name>A0A2N5CFQ8_9BURK</name>
<organism evidence="3 4">
    <name type="scientific">Cupriavidus pauculus</name>
    <dbReference type="NCBI Taxonomy" id="82633"/>
    <lineage>
        <taxon>Bacteria</taxon>
        <taxon>Pseudomonadati</taxon>
        <taxon>Pseudomonadota</taxon>
        <taxon>Betaproteobacteria</taxon>
        <taxon>Burkholderiales</taxon>
        <taxon>Burkholderiaceae</taxon>
        <taxon>Cupriavidus</taxon>
    </lineage>
</organism>
<dbReference type="InterPro" id="IPR029068">
    <property type="entry name" value="Glyas_Bleomycin-R_OHBP_Dase"/>
</dbReference>
<dbReference type="EMBL" id="PJRP01000002">
    <property type="protein sequence ID" value="PLQ01025.1"/>
    <property type="molecule type" value="Genomic_DNA"/>
</dbReference>
<dbReference type="RefSeq" id="WP_101680426.1">
    <property type="nucleotide sequence ID" value="NZ_PJRP01000002.1"/>
</dbReference>
<protein>
    <submittedName>
        <fullName evidence="3">VOC family virulence protein</fullName>
    </submittedName>
</protein>
<dbReference type="Pfam" id="PF00903">
    <property type="entry name" value="Glyoxalase"/>
    <property type="match status" value="1"/>
</dbReference>